<name>A0A8J4Q972_9ROSI</name>
<proteinExistence type="predicted"/>
<dbReference type="EMBL" id="JRKL02011079">
    <property type="protein sequence ID" value="KAF3945787.1"/>
    <property type="molecule type" value="Genomic_DNA"/>
</dbReference>
<feature type="non-terminal residue" evidence="1">
    <location>
        <position position="1"/>
    </location>
</feature>
<evidence type="ECO:0000313" key="2">
    <source>
        <dbReference type="Proteomes" id="UP000737018"/>
    </source>
</evidence>
<sequence>MSQPHLFLSLKRDLALAIQEVFVAEKFIEDTRKKARTEMEIRMETEKSLGAALAENEKLTTQ</sequence>
<dbReference type="OrthoDB" id="10592301at2759"/>
<dbReference type="AlphaFoldDB" id="A0A8J4Q972"/>
<reference evidence="1" key="1">
    <citation type="submission" date="2020-03" db="EMBL/GenBank/DDBJ databases">
        <title>Castanea mollissima Vanexum genome sequencing.</title>
        <authorList>
            <person name="Staton M."/>
        </authorList>
    </citation>
    <scope>NUCLEOTIDE SEQUENCE</scope>
    <source>
        <tissue evidence="1">Leaf</tissue>
    </source>
</reference>
<protein>
    <submittedName>
        <fullName evidence="1">Uncharacterized protein</fullName>
    </submittedName>
</protein>
<comment type="caution">
    <text evidence="1">The sequence shown here is derived from an EMBL/GenBank/DDBJ whole genome shotgun (WGS) entry which is preliminary data.</text>
</comment>
<keyword evidence="2" id="KW-1185">Reference proteome</keyword>
<accession>A0A8J4Q972</accession>
<evidence type="ECO:0000313" key="1">
    <source>
        <dbReference type="EMBL" id="KAF3945787.1"/>
    </source>
</evidence>
<gene>
    <name evidence="1" type="ORF">CMV_027872</name>
</gene>
<organism evidence="1 2">
    <name type="scientific">Castanea mollissima</name>
    <name type="common">Chinese chestnut</name>
    <dbReference type="NCBI Taxonomy" id="60419"/>
    <lineage>
        <taxon>Eukaryota</taxon>
        <taxon>Viridiplantae</taxon>
        <taxon>Streptophyta</taxon>
        <taxon>Embryophyta</taxon>
        <taxon>Tracheophyta</taxon>
        <taxon>Spermatophyta</taxon>
        <taxon>Magnoliopsida</taxon>
        <taxon>eudicotyledons</taxon>
        <taxon>Gunneridae</taxon>
        <taxon>Pentapetalae</taxon>
        <taxon>rosids</taxon>
        <taxon>fabids</taxon>
        <taxon>Fagales</taxon>
        <taxon>Fagaceae</taxon>
        <taxon>Castanea</taxon>
    </lineage>
</organism>
<dbReference type="Proteomes" id="UP000737018">
    <property type="component" value="Unassembled WGS sequence"/>
</dbReference>